<dbReference type="InterPro" id="IPR050065">
    <property type="entry name" value="GlmU-like"/>
</dbReference>
<dbReference type="PANTHER" id="PTHR43584:SF8">
    <property type="entry name" value="N-ACETYLMURAMATE ALPHA-1-PHOSPHATE URIDYLYLTRANSFERASE"/>
    <property type="match status" value="1"/>
</dbReference>
<evidence type="ECO:0000313" key="3">
    <source>
        <dbReference type="EMBL" id="MFD2599748.1"/>
    </source>
</evidence>
<dbReference type="Proteomes" id="UP001597393">
    <property type="component" value="Unassembled WGS sequence"/>
</dbReference>
<keyword evidence="2" id="KW-0012">Acyltransferase</keyword>
<keyword evidence="1 3" id="KW-0808">Transferase</keyword>
<reference evidence="4" key="1">
    <citation type="journal article" date="2019" name="Int. J. Syst. Evol. Microbiol.">
        <title>The Global Catalogue of Microorganisms (GCM) 10K type strain sequencing project: providing services to taxonomists for standard genome sequencing and annotation.</title>
        <authorList>
            <consortium name="The Broad Institute Genomics Platform"/>
            <consortium name="The Broad Institute Genome Sequencing Center for Infectious Disease"/>
            <person name="Wu L."/>
            <person name="Ma J."/>
        </authorList>
    </citation>
    <scope>NUCLEOTIDE SEQUENCE [LARGE SCALE GENOMIC DNA]</scope>
    <source>
        <strain evidence="4">KCTC 42248</strain>
    </source>
</reference>
<dbReference type="InterPro" id="IPR011004">
    <property type="entry name" value="Trimer_LpxA-like_sf"/>
</dbReference>
<dbReference type="NCBIfam" id="TIGR03991">
    <property type="entry name" value="alt_bact_glmU"/>
    <property type="match status" value="1"/>
</dbReference>
<name>A0ABW5NM57_9SPHI</name>
<dbReference type="Gene3D" id="2.160.10.10">
    <property type="entry name" value="Hexapeptide repeat proteins"/>
    <property type="match status" value="1"/>
</dbReference>
<dbReference type="SUPFAM" id="SSF51161">
    <property type="entry name" value="Trimeric LpxA-like enzymes"/>
    <property type="match status" value="1"/>
</dbReference>
<evidence type="ECO:0000313" key="4">
    <source>
        <dbReference type="Proteomes" id="UP001597393"/>
    </source>
</evidence>
<sequence>MIDSIFLFDNSPWRDHLLPLVATRPVSDLRVGIHTIREKWALRFGVAKVRCITVDYLRSKFGGDEIQNEEGIIVRGNVLPSDALYAILSTLLKDQVLMWQNEWIACKIGSISAFAESQINDLQQIDFEGELNFIRFPEDVFLQNASEIEKDLSAIKTIHSSYIVPDGSNVISGEDVFLAEEAVIRGVTLNTKSGSIYIGKNVTLEEGIFIKGPAAICDNARIKTGAKLYPNVTIGPGSTVCGEINNTVIWGNSAKGHEGYLGCAVIGEGCNLGAGTSNSNLRNDWQTVKVYDYAQAKQRDTGLLKCGLIMGDQAMVAIHTKFTTGAVVGVGAQLAISEFIPKFVPDFLWFTDHKRESYDLKKFVAMLKRRFGGKINTSNADDYRIFEHIHQHTAALRTEYLHYITK</sequence>
<dbReference type="Pfam" id="PF13562">
    <property type="entry name" value="NTP_transf_4"/>
    <property type="match status" value="1"/>
</dbReference>
<gene>
    <name evidence="3" type="ORF">ACFSQ3_12375</name>
</gene>
<proteinExistence type="predicted"/>
<dbReference type="PANTHER" id="PTHR43584">
    <property type="entry name" value="NUCLEOTIDYL TRANSFERASE"/>
    <property type="match status" value="1"/>
</dbReference>
<dbReference type="GO" id="GO:0016740">
    <property type="term" value="F:transferase activity"/>
    <property type="evidence" value="ECO:0007669"/>
    <property type="project" value="UniProtKB-KW"/>
</dbReference>
<accession>A0ABW5NM57</accession>
<dbReference type="InterPro" id="IPR023917">
    <property type="entry name" value="Bifunctiontional_GlmU_bac-type"/>
</dbReference>
<organism evidence="3 4">
    <name type="scientific">Sphingobacterium corticis</name>
    <dbReference type="NCBI Taxonomy" id="1812823"/>
    <lineage>
        <taxon>Bacteria</taxon>
        <taxon>Pseudomonadati</taxon>
        <taxon>Bacteroidota</taxon>
        <taxon>Sphingobacteriia</taxon>
        <taxon>Sphingobacteriales</taxon>
        <taxon>Sphingobacteriaceae</taxon>
        <taxon>Sphingobacterium</taxon>
    </lineage>
</organism>
<dbReference type="RefSeq" id="WP_380869875.1">
    <property type="nucleotide sequence ID" value="NZ_JBHUMA010000006.1"/>
</dbReference>
<evidence type="ECO:0000256" key="1">
    <source>
        <dbReference type="ARBA" id="ARBA00022679"/>
    </source>
</evidence>
<comment type="caution">
    <text evidence="3">The sequence shown here is derived from an EMBL/GenBank/DDBJ whole genome shotgun (WGS) entry which is preliminary data.</text>
</comment>
<dbReference type="EMBL" id="JBHUMA010000006">
    <property type="protein sequence ID" value="MFD2599748.1"/>
    <property type="molecule type" value="Genomic_DNA"/>
</dbReference>
<evidence type="ECO:0000256" key="2">
    <source>
        <dbReference type="ARBA" id="ARBA00023315"/>
    </source>
</evidence>
<keyword evidence="4" id="KW-1185">Reference proteome</keyword>
<protein>
    <submittedName>
        <fullName evidence="3">Sugar nucleotidyl transferase</fullName>
    </submittedName>
</protein>